<sequence>MSPARPRATLVVAWMIGNLAAALLPPVYLALGTAAPVLPGLPGSIVYFAVLGLSIVLCLLAAYRDDEKRGYFATCRLPERRGDEPPAPP</sequence>
<proteinExistence type="predicted"/>
<accession>A0A7W4IQ79</accession>
<evidence type="ECO:0000313" key="3">
    <source>
        <dbReference type="Proteomes" id="UP000559860"/>
    </source>
</evidence>
<comment type="caution">
    <text evidence="2">The sequence shown here is derived from an EMBL/GenBank/DDBJ whole genome shotgun (WGS) entry which is preliminary data.</text>
</comment>
<evidence type="ECO:0000313" key="2">
    <source>
        <dbReference type="EMBL" id="MBB2166953.1"/>
    </source>
</evidence>
<feature type="transmembrane region" description="Helical" evidence="1">
    <location>
        <begin position="45"/>
        <end position="63"/>
    </location>
</feature>
<protein>
    <submittedName>
        <fullName evidence="2">Uncharacterized protein</fullName>
    </submittedName>
</protein>
<organism evidence="2 3">
    <name type="scientific">Gluconacetobacter aggeris</name>
    <dbReference type="NCBI Taxonomy" id="1286186"/>
    <lineage>
        <taxon>Bacteria</taxon>
        <taxon>Pseudomonadati</taxon>
        <taxon>Pseudomonadota</taxon>
        <taxon>Alphaproteobacteria</taxon>
        <taxon>Acetobacterales</taxon>
        <taxon>Acetobacteraceae</taxon>
        <taxon>Gluconacetobacter</taxon>
    </lineage>
</organism>
<keyword evidence="1" id="KW-1133">Transmembrane helix</keyword>
<dbReference type="AlphaFoldDB" id="A0A7W4IQ79"/>
<dbReference type="Proteomes" id="UP000559860">
    <property type="component" value="Unassembled WGS sequence"/>
</dbReference>
<evidence type="ECO:0000256" key="1">
    <source>
        <dbReference type="SAM" id="Phobius"/>
    </source>
</evidence>
<keyword evidence="1" id="KW-0472">Membrane</keyword>
<dbReference type="EMBL" id="JABEQD010000001">
    <property type="protein sequence ID" value="MBB2166953.1"/>
    <property type="molecule type" value="Genomic_DNA"/>
</dbReference>
<name>A0A7W4IQ79_9PROT</name>
<reference evidence="2 3" key="1">
    <citation type="submission" date="2020-04" db="EMBL/GenBank/DDBJ databases">
        <title>Description of novel Gluconacetobacter.</title>
        <authorList>
            <person name="Sombolestani A."/>
        </authorList>
    </citation>
    <scope>NUCLEOTIDE SEQUENCE [LARGE SCALE GENOMIC DNA]</scope>
    <source>
        <strain evidence="2 3">LMG 27801</strain>
    </source>
</reference>
<dbReference type="RefSeq" id="WP_182984655.1">
    <property type="nucleotide sequence ID" value="NZ_JABEQD010000001.1"/>
</dbReference>
<keyword evidence="1" id="KW-0812">Transmembrane</keyword>
<gene>
    <name evidence="2" type="ORF">HLH36_01035</name>
</gene>
<keyword evidence="3" id="KW-1185">Reference proteome</keyword>